<accession>A0ABN6RJ05</accession>
<name>A0ABN6RJ05_9DEIO</name>
<dbReference type="InterPro" id="IPR021398">
    <property type="entry name" value="DUF3037"/>
</dbReference>
<dbReference type="RefSeq" id="WP_264777837.1">
    <property type="nucleotide sequence ID" value="NZ_AP026561.1"/>
</dbReference>
<dbReference type="EMBL" id="AP026561">
    <property type="protein sequence ID" value="BDP43351.1"/>
    <property type="molecule type" value="Genomic_DNA"/>
</dbReference>
<dbReference type="Proteomes" id="UP001064971">
    <property type="component" value="Plasmid pDAETH-1"/>
</dbReference>
<evidence type="ECO:0008006" key="3">
    <source>
        <dbReference type="Google" id="ProtNLM"/>
    </source>
</evidence>
<gene>
    <name evidence="1" type="ORF">DAETH_33200</name>
</gene>
<evidence type="ECO:0000313" key="2">
    <source>
        <dbReference type="Proteomes" id="UP001064971"/>
    </source>
</evidence>
<dbReference type="Pfam" id="PF11236">
    <property type="entry name" value="DUF3037"/>
    <property type="match status" value="1"/>
</dbReference>
<geneLocation type="plasmid" evidence="1 2">
    <name>pDAETH-1</name>
</geneLocation>
<protein>
    <recommendedName>
        <fullName evidence="3">DUF3037 domain-containing protein</fullName>
    </recommendedName>
</protein>
<reference evidence="1" key="1">
    <citation type="submission" date="2022-07" db="EMBL/GenBank/DDBJ databases">
        <title>Complete Genome Sequence of the Radioresistant Bacterium Deinococcus aetherius ST0316, Isolated from the Air Dust collected in Lower Stratosphere above Japan.</title>
        <authorList>
            <person name="Satoh K."/>
            <person name="Hagiwara K."/>
            <person name="Katsumata K."/>
            <person name="Kubo A."/>
            <person name="Yokobori S."/>
            <person name="Yamagishi A."/>
            <person name="Oono Y."/>
            <person name="Narumi I."/>
        </authorList>
    </citation>
    <scope>NUCLEOTIDE SEQUENCE</scope>
    <source>
        <strain evidence="1">ST0316</strain>
        <plasmid evidence="1">pDAETH-1</plasmid>
    </source>
</reference>
<proteinExistence type="predicted"/>
<keyword evidence="1" id="KW-0614">Plasmid</keyword>
<sequence>MNSVMRAHYAMVQFIPDRVRDERVNVGVVLQSPDYGYAAMTYRRHMDAALRAVHPQVDAQLVRLLVQGLCATFAPYDSEPHFPRLFPLQLGEEHPTHPTFLERFNTPHGQVHFTPPKVVLVSDAQGFTAKLRQLRERLLDVPNVAVERPTITKGELEKNVVGALKARRVPLVTEPPAFPGERWPHNRFDALNLRSNRRHLQFLSYDIADPPTAAAKGFVMSVMDLKSGGHRYRDDQFGVIVQRPEHFTSNKDDYEALLRICRFNGITVFENHRDDVERLAAGLLSEHGLAV</sequence>
<keyword evidence="2" id="KW-1185">Reference proteome</keyword>
<organism evidence="1 2">
    <name type="scientific">Deinococcus aetherius</name>
    <dbReference type="NCBI Taxonomy" id="200252"/>
    <lineage>
        <taxon>Bacteria</taxon>
        <taxon>Thermotogati</taxon>
        <taxon>Deinococcota</taxon>
        <taxon>Deinococci</taxon>
        <taxon>Deinococcales</taxon>
        <taxon>Deinococcaceae</taxon>
        <taxon>Deinococcus</taxon>
    </lineage>
</organism>
<evidence type="ECO:0000313" key="1">
    <source>
        <dbReference type="EMBL" id="BDP43351.1"/>
    </source>
</evidence>